<evidence type="ECO:0000313" key="1">
    <source>
        <dbReference type="EMBL" id="MVN20271.1"/>
    </source>
</evidence>
<keyword evidence="2" id="KW-1185">Reference proteome</keyword>
<dbReference type="Proteomes" id="UP000462014">
    <property type="component" value="Unassembled WGS sequence"/>
</dbReference>
<organism evidence="1 2">
    <name type="scientific">Mucilaginibacter arboris</name>
    <dbReference type="NCBI Taxonomy" id="2682090"/>
    <lineage>
        <taxon>Bacteria</taxon>
        <taxon>Pseudomonadati</taxon>
        <taxon>Bacteroidota</taxon>
        <taxon>Sphingobacteriia</taxon>
        <taxon>Sphingobacteriales</taxon>
        <taxon>Sphingobacteriaceae</taxon>
        <taxon>Mucilaginibacter</taxon>
    </lineage>
</organism>
<dbReference type="AlphaFoldDB" id="A0A7K1SSJ0"/>
<gene>
    <name evidence="1" type="ORF">GO621_01820</name>
</gene>
<name>A0A7K1SSJ0_9SPHI</name>
<comment type="caution">
    <text evidence="1">The sequence shown here is derived from an EMBL/GenBank/DDBJ whole genome shotgun (WGS) entry which is preliminary data.</text>
</comment>
<dbReference type="EMBL" id="WPIK01000001">
    <property type="protein sequence ID" value="MVN20271.1"/>
    <property type="molecule type" value="Genomic_DNA"/>
</dbReference>
<accession>A0A7K1SSJ0</accession>
<dbReference type="RefSeq" id="WP_157563560.1">
    <property type="nucleotide sequence ID" value="NZ_WPIK01000001.1"/>
</dbReference>
<proteinExistence type="predicted"/>
<sequence length="80" mass="9390">MNLEARKILFVQEFLKLQNEEIIGGLEKFLRKQKAELLENDLRPMSMEQLNKEIDQSLNDVEDGLVMEAKTLKNKVGEWK</sequence>
<evidence type="ECO:0000313" key="2">
    <source>
        <dbReference type="Proteomes" id="UP000462014"/>
    </source>
</evidence>
<protein>
    <submittedName>
        <fullName evidence="1">Uncharacterized protein</fullName>
    </submittedName>
</protein>
<reference evidence="1 2" key="1">
    <citation type="submission" date="2019-12" db="EMBL/GenBank/DDBJ databases">
        <title>Mucilaginibacter sp. HMF7410 genome sequencing and assembly.</title>
        <authorList>
            <person name="Kang H."/>
            <person name="Cha I."/>
            <person name="Kim H."/>
            <person name="Joh K."/>
        </authorList>
    </citation>
    <scope>NUCLEOTIDE SEQUENCE [LARGE SCALE GENOMIC DNA]</scope>
    <source>
        <strain evidence="1 2">HMF7410</strain>
    </source>
</reference>